<dbReference type="AlphaFoldDB" id="A0A183K0I7"/>
<name>A0A183K0I7_9TREM</name>
<proteinExistence type="predicted"/>
<dbReference type="EMBL" id="UZAK01032772">
    <property type="protein sequence ID" value="VDP31089.1"/>
    <property type="molecule type" value="Genomic_DNA"/>
</dbReference>
<sequence length="76" mass="8480">MEKISSSMNVERSNKDVKVNIEKIVLRLLVSAAGKRWQAHSRQTTTPINSPPTVHPDSAAHGATTWQPIRFPMSRS</sequence>
<dbReference type="WBParaSite" id="SCUD_0000849801-mRNA-1">
    <property type="protein sequence ID" value="SCUD_0000849801-mRNA-1"/>
    <property type="gene ID" value="SCUD_0000849801"/>
</dbReference>
<dbReference type="Proteomes" id="UP000279833">
    <property type="component" value="Unassembled WGS sequence"/>
</dbReference>
<reference evidence="4" key="1">
    <citation type="submission" date="2016-06" db="UniProtKB">
        <authorList>
            <consortium name="WormBaseParasite"/>
        </authorList>
    </citation>
    <scope>IDENTIFICATION</scope>
</reference>
<keyword evidence="3" id="KW-1185">Reference proteome</keyword>
<reference evidence="2 3" key="2">
    <citation type="submission" date="2018-11" db="EMBL/GenBank/DDBJ databases">
        <authorList>
            <consortium name="Pathogen Informatics"/>
        </authorList>
    </citation>
    <scope>NUCLEOTIDE SEQUENCE [LARGE SCALE GENOMIC DNA]</scope>
    <source>
        <strain evidence="2">Dakar</strain>
        <strain evidence="3">Dakar, Senegal</strain>
    </source>
</reference>
<evidence type="ECO:0000313" key="3">
    <source>
        <dbReference type="Proteomes" id="UP000279833"/>
    </source>
</evidence>
<evidence type="ECO:0000256" key="1">
    <source>
        <dbReference type="SAM" id="MobiDB-lite"/>
    </source>
</evidence>
<evidence type="ECO:0000313" key="4">
    <source>
        <dbReference type="WBParaSite" id="SCUD_0000849801-mRNA-1"/>
    </source>
</evidence>
<organism evidence="4">
    <name type="scientific">Schistosoma curassoni</name>
    <dbReference type="NCBI Taxonomy" id="6186"/>
    <lineage>
        <taxon>Eukaryota</taxon>
        <taxon>Metazoa</taxon>
        <taxon>Spiralia</taxon>
        <taxon>Lophotrochozoa</taxon>
        <taxon>Platyhelminthes</taxon>
        <taxon>Trematoda</taxon>
        <taxon>Digenea</taxon>
        <taxon>Strigeidida</taxon>
        <taxon>Schistosomatoidea</taxon>
        <taxon>Schistosomatidae</taxon>
        <taxon>Schistosoma</taxon>
    </lineage>
</organism>
<evidence type="ECO:0000313" key="2">
    <source>
        <dbReference type="EMBL" id="VDP31089.1"/>
    </source>
</evidence>
<gene>
    <name evidence="2" type="ORF">SCUD_LOCUS8498</name>
</gene>
<accession>A0A183K0I7</accession>
<protein>
    <submittedName>
        <fullName evidence="2 4">Uncharacterized protein</fullName>
    </submittedName>
</protein>
<feature type="region of interest" description="Disordered" evidence="1">
    <location>
        <begin position="36"/>
        <end position="76"/>
    </location>
</feature>